<dbReference type="SUPFAM" id="SSF88723">
    <property type="entry name" value="PIN domain-like"/>
    <property type="match status" value="1"/>
</dbReference>
<gene>
    <name evidence="9" type="ORF">GTP91_18855</name>
</gene>
<protein>
    <submittedName>
        <fullName evidence="9">PIN domain-containing protein</fullName>
    </submittedName>
</protein>
<dbReference type="GO" id="GO:0004518">
    <property type="term" value="F:nuclease activity"/>
    <property type="evidence" value="ECO:0007669"/>
    <property type="project" value="UniProtKB-KW"/>
</dbReference>
<keyword evidence="3" id="KW-0540">Nuclease</keyword>
<keyword evidence="6" id="KW-0460">Magnesium</keyword>
<evidence type="ECO:0000256" key="1">
    <source>
        <dbReference type="ARBA" id="ARBA00001946"/>
    </source>
</evidence>
<keyword evidence="4" id="KW-0479">Metal-binding</keyword>
<dbReference type="InterPro" id="IPR050556">
    <property type="entry name" value="Type_II_TA_system_RNase"/>
</dbReference>
<comment type="caution">
    <text evidence="9">The sequence shown here is derived from an EMBL/GenBank/DDBJ whole genome shotgun (WGS) entry which is preliminary data.</text>
</comment>
<evidence type="ECO:0000256" key="4">
    <source>
        <dbReference type="ARBA" id="ARBA00022723"/>
    </source>
</evidence>
<dbReference type="Pfam" id="PF01850">
    <property type="entry name" value="PIN"/>
    <property type="match status" value="1"/>
</dbReference>
<evidence type="ECO:0000256" key="2">
    <source>
        <dbReference type="ARBA" id="ARBA00022649"/>
    </source>
</evidence>
<reference evidence="9 10" key="1">
    <citation type="submission" date="2020-01" db="EMBL/GenBank/DDBJ databases">
        <title>Novel species isolated from a subtropical stream in China.</title>
        <authorList>
            <person name="Lu H."/>
        </authorList>
    </citation>
    <scope>NUCLEOTIDE SEQUENCE [LARGE SCALE GENOMIC DNA]</scope>
    <source>
        <strain evidence="9 10">FT82W</strain>
    </source>
</reference>
<accession>A0A845G3K8</accession>
<keyword evidence="5" id="KW-0378">Hydrolase</keyword>
<feature type="domain" description="PIN" evidence="8">
    <location>
        <begin position="4"/>
        <end position="112"/>
    </location>
</feature>
<dbReference type="AlphaFoldDB" id="A0A845G3K8"/>
<dbReference type="GO" id="GO:0046872">
    <property type="term" value="F:metal ion binding"/>
    <property type="evidence" value="ECO:0007669"/>
    <property type="project" value="UniProtKB-KW"/>
</dbReference>
<evidence type="ECO:0000256" key="3">
    <source>
        <dbReference type="ARBA" id="ARBA00022722"/>
    </source>
</evidence>
<comment type="cofactor">
    <cofactor evidence="1">
        <name>Mg(2+)</name>
        <dbReference type="ChEBI" id="CHEBI:18420"/>
    </cofactor>
</comment>
<evidence type="ECO:0000313" key="10">
    <source>
        <dbReference type="Proteomes" id="UP000470302"/>
    </source>
</evidence>
<dbReference type="Proteomes" id="UP000470302">
    <property type="component" value="Unassembled WGS sequence"/>
</dbReference>
<dbReference type="GO" id="GO:0016787">
    <property type="term" value="F:hydrolase activity"/>
    <property type="evidence" value="ECO:0007669"/>
    <property type="project" value="UniProtKB-KW"/>
</dbReference>
<evidence type="ECO:0000259" key="8">
    <source>
        <dbReference type="Pfam" id="PF01850"/>
    </source>
</evidence>
<sequence>MALVLFDTNILIDALKGYSPAIQELEYWDEPAISAITWMEVMAGTRDDYDEVLGFLNSFGFEIIQTNEAIMIASMEIRRMSIRMGHKVALPDAIIMGTGIFRRAIIITRNKKDFFTPNVRIPYELKSTNPMEFINTDPPPGLVSSASLDDTWLDLFTTTVPGPPQG</sequence>
<proteinExistence type="inferred from homology"/>
<evidence type="ECO:0000256" key="6">
    <source>
        <dbReference type="ARBA" id="ARBA00022842"/>
    </source>
</evidence>
<comment type="similarity">
    <text evidence="7">Belongs to the PINc/VapC protein family.</text>
</comment>
<dbReference type="EMBL" id="WWCW01000067">
    <property type="protein sequence ID" value="MYM89223.1"/>
    <property type="molecule type" value="Genomic_DNA"/>
</dbReference>
<keyword evidence="2" id="KW-1277">Toxin-antitoxin system</keyword>
<dbReference type="PANTHER" id="PTHR33653">
    <property type="entry name" value="RIBONUCLEASE VAPC2"/>
    <property type="match status" value="1"/>
</dbReference>
<dbReference type="Gene3D" id="3.40.50.1010">
    <property type="entry name" value="5'-nuclease"/>
    <property type="match status" value="1"/>
</dbReference>
<dbReference type="InterPro" id="IPR002716">
    <property type="entry name" value="PIN_dom"/>
</dbReference>
<evidence type="ECO:0000256" key="7">
    <source>
        <dbReference type="ARBA" id="ARBA00038093"/>
    </source>
</evidence>
<evidence type="ECO:0000256" key="5">
    <source>
        <dbReference type="ARBA" id="ARBA00022801"/>
    </source>
</evidence>
<evidence type="ECO:0000313" key="9">
    <source>
        <dbReference type="EMBL" id="MYM89223.1"/>
    </source>
</evidence>
<name>A0A845G3K8_9BURK</name>
<organism evidence="9 10">
    <name type="scientific">Duganella vulcania</name>
    <dbReference type="NCBI Taxonomy" id="2692166"/>
    <lineage>
        <taxon>Bacteria</taxon>
        <taxon>Pseudomonadati</taxon>
        <taxon>Pseudomonadota</taxon>
        <taxon>Betaproteobacteria</taxon>
        <taxon>Burkholderiales</taxon>
        <taxon>Oxalobacteraceae</taxon>
        <taxon>Telluria group</taxon>
        <taxon>Duganella</taxon>
    </lineage>
</organism>
<dbReference type="InterPro" id="IPR029060">
    <property type="entry name" value="PIN-like_dom_sf"/>
</dbReference>
<dbReference type="RefSeq" id="WP_161098175.1">
    <property type="nucleotide sequence ID" value="NZ_WWCW01000067.1"/>
</dbReference>
<dbReference type="PANTHER" id="PTHR33653:SF1">
    <property type="entry name" value="RIBONUCLEASE VAPC2"/>
    <property type="match status" value="1"/>
</dbReference>